<feature type="region of interest" description="Disordered" evidence="5">
    <location>
        <begin position="1"/>
        <end position="32"/>
    </location>
</feature>
<evidence type="ECO:0000256" key="1">
    <source>
        <dbReference type="ARBA" id="ARBA00022723"/>
    </source>
</evidence>
<dbReference type="PROSITE" id="PS50103">
    <property type="entry name" value="ZF_C3H1"/>
    <property type="match status" value="1"/>
</dbReference>
<evidence type="ECO:0000313" key="6">
    <source>
        <dbReference type="EMBL" id="EMS47319.1"/>
    </source>
</evidence>
<dbReference type="eggNOG" id="KOG1677">
    <property type="taxonomic scope" value="Eukaryota"/>
</dbReference>
<name>M7ZGS8_TRIUA</name>
<gene>
    <name evidence="6" type="ORF">TRIUR3_24689</name>
</gene>
<dbReference type="SUPFAM" id="SSF90229">
    <property type="entry name" value="CCCH zinc finger"/>
    <property type="match status" value="1"/>
</dbReference>
<dbReference type="OMA" id="FLKTTWI"/>
<keyword evidence="3" id="KW-0862">Zinc</keyword>
<evidence type="ECO:0000256" key="5">
    <source>
        <dbReference type="SAM" id="MobiDB-lite"/>
    </source>
</evidence>
<feature type="region of interest" description="Disordered" evidence="5">
    <location>
        <begin position="126"/>
        <end position="149"/>
    </location>
</feature>
<dbReference type="PANTHER" id="PTHR12506">
    <property type="entry name" value="PROTEIN PHOSPHATASE RELATED"/>
    <property type="match status" value="1"/>
</dbReference>
<dbReference type="InterPro" id="IPR000571">
    <property type="entry name" value="Znf_CCCH"/>
</dbReference>
<accession>M7ZGS8</accession>
<dbReference type="PANTHER" id="PTHR12506:SF20">
    <property type="entry name" value="ZINC FINGER CCCH DOMAIN-CONTAINING PROTEIN 67"/>
    <property type="match status" value="1"/>
</dbReference>
<sequence length="198" mass="21151">MADADAKAPPKSNLDADLIASISPSSNSSGARNAVAIESQFADLAISDELPKPSGWGDDAVLGIAGSDEITGEITGGKVQPVATADSRPRFPQRHAEPDCTYYLKFGTCRFGMKCKFNHPARKKKNRVKASGSSSSGSNDISNKAFPPDDDQVVEEISFETVEVVGWSKGCLMDYILELILVDINIVDDVGNADQIEK</sequence>
<dbReference type="STRING" id="4572.M7ZGS8"/>
<proteinExistence type="predicted"/>
<dbReference type="InterPro" id="IPR050974">
    <property type="entry name" value="Plant_ZF_CCCH"/>
</dbReference>
<evidence type="ECO:0000256" key="3">
    <source>
        <dbReference type="ARBA" id="ARBA00022833"/>
    </source>
</evidence>
<protein>
    <submittedName>
        <fullName evidence="6">Zinc finger CCCH domain-containing protein 65</fullName>
    </submittedName>
</protein>
<dbReference type="GO" id="GO:0003677">
    <property type="term" value="F:DNA binding"/>
    <property type="evidence" value="ECO:0007669"/>
    <property type="project" value="UniProtKB-KW"/>
</dbReference>
<keyword evidence="1" id="KW-0479">Metal-binding</keyword>
<dbReference type="Pfam" id="PF00642">
    <property type="entry name" value="zf-CCCH"/>
    <property type="match status" value="1"/>
</dbReference>
<dbReference type="Gene3D" id="4.10.1000.10">
    <property type="entry name" value="Zinc finger, CCCH-type"/>
    <property type="match status" value="1"/>
</dbReference>
<keyword evidence="4" id="KW-0238">DNA-binding</keyword>
<dbReference type="EMBL" id="KD262454">
    <property type="protein sequence ID" value="EMS47319.1"/>
    <property type="molecule type" value="Genomic_DNA"/>
</dbReference>
<dbReference type="GO" id="GO:0003729">
    <property type="term" value="F:mRNA binding"/>
    <property type="evidence" value="ECO:0007669"/>
    <property type="project" value="UniProtKB-ARBA"/>
</dbReference>
<dbReference type="InterPro" id="IPR036855">
    <property type="entry name" value="Znf_CCCH_sf"/>
</dbReference>
<keyword evidence="2" id="KW-0863">Zinc-finger</keyword>
<organism evidence="6">
    <name type="scientific">Triticum urartu</name>
    <name type="common">Red wild einkorn</name>
    <name type="synonym">Crithodium urartu</name>
    <dbReference type="NCBI Taxonomy" id="4572"/>
    <lineage>
        <taxon>Eukaryota</taxon>
        <taxon>Viridiplantae</taxon>
        <taxon>Streptophyta</taxon>
        <taxon>Embryophyta</taxon>
        <taxon>Tracheophyta</taxon>
        <taxon>Spermatophyta</taxon>
        <taxon>Magnoliopsida</taxon>
        <taxon>Liliopsida</taxon>
        <taxon>Poales</taxon>
        <taxon>Poaceae</taxon>
        <taxon>BOP clade</taxon>
        <taxon>Pooideae</taxon>
        <taxon>Triticodae</taxon>
        <taxon>Triticeae</taxon>
        <taxon>Triticinae</taxon>
        <taxon>Triticum</taxon>
    </lineage>
</organism>
<dbReference type="GO" id="GO:0008270">
    <property type="term" value="F:zinc ion binding"/>
    <property type="evidence" value="ECO:0007669"/>
    <property type="project" value="UniProtKB-KW"/>
</dbReference>
<evidence type="ECO:0000256" key="4">
    <source>
        <dbReference type="ARBA" id="ARBA00023125"/>
    </source>
</evidence>
<evidence type="ECO:0000256" key="2">
    <source>
        <dbReference type="ARBA" id="ARBA00022771"/>
    </source>
</evidence>
<dbReference type="AlphaFoldDB" id="M7ZGS8"/>
<reference evidence="6" key="1">
    <citation type="journal article" date="2013" name="Nature">
        <title>Draft genome of the wheat A-genome progenitor Triticum urartu.</title>
        <authorList>
            <person name="Ling H.Q."/>
            <person name="Zhao S."/>
            <person name="Liu D."/>
            <person name="Wang J."/>
            <person name="Sun H."/>
            <person name="Zhang C."/>
            <person name="Fan H."/>
            <person name="Li D."/>
            <person name="Dong L."/>
            <person name="Tao Y."/>
            <person name="Gao C."/>
            <person name="Wu H."/>
            <person name="Li Y."/>
            <person name="Cui Y."/>
            <person name="Guo X."/>
            <person name="Zheng S."/>
            <person name="Wang B."/>
            <person name="Yu K."/>
            <person name="Liang Q."/>
            <person name="Yang W."/>
            <person name="Lou X."/>
            <person name="Chen J."/>
            <person name="Feng M."/>
            <person name="Jian J."/>
            <person name="Zhang X."/>
            <person name="Luo G."/>
            <person name="Jiang Y."/>
            <person name="Liu J."/>
            <person name="Wang Z."/>
            <person name="Sha Y."/>
            <person name="Zhang B."/>
            <person name="Wu H."/>
            <person name="Tang D."/>
            <person name="Shen Q."/>
            <person name="Xue P."/>
            <person name="Zou S."/>
            <person name="Wang X."/>
            <person name="Liu X."/>
            <person name="Wang F."/>
            <person name="Yang Y."/>
            <person name="An X."/>
            <person name="Dong Z."/>
            <person name="Zhang K."/>
            <person name="Zhang X."/>
            <person name="Luo M.C."/>
            <person name="Dvorak J."/>
            <person name="Tong Y."/>
            <person name="Wang J."/>
            <person name="Yang H."/>
            <person name="Li Z."/>
            <person name="Wang D."/>
            <person name="Zhang A."/>
            <person name="Wang J."/>
        </authorList>
    </citation>
    <scope>NUCLEOTIDE SEQUENCE</scope>
</reference>